<proteinExistence type="predicted"/>
<dbReference type="InterPro" id="IPR053135">
    <property type="entry name" value="AKR2_Oxidoreductase"/>
</dbReference>
<evidence type="ECO:0000259" key="1">
    <source>
        <dbReference type="Pfam" id="PF00248"/>
    </source>
</evidence>
<dbReference type="PANTHER" id="PTHR43312:SF1">
    <property type="entry name" value="NADP-DEPENDENT OXIDOREDUCTASE DOMAIN-CONTAINING PROTEIN"/>
    <property type="match status" value="1"/>
</dbReference>
<sequence>MEHINLANTDMNVSRLGFGTASLHHNIKESRRLEILSSVYNLGFTYFDTARIYGEGMAEKTLGKFLSDGKREKVILSSKFGLVANPLYEKVSLLMYGEKVLRTLFAKIGIHLKIKEKKRQLSVEEVSSSLSKSLTALQTTWLDIFYLHEAQLSDLEDIYKLVPWLEAQKKNGKIRYLGLSGDYENCMELYLKIPDLFDILQIEDSIESTEADILTLEKIPLDIQIRFGYLRNSQGVDKKAVFKEVLKRNKKTLVLLASNNVKHITELVALIKR</sequence>
<organism evidence="2">
    <name type="scientific">uncultured Sulfurovum sp</name>
    <dbReference type="NCBI Taxonomy" id="269237"/>
    <lineage>
        <taxon>Bacteria</taxon>
        <taxon>Pseudomonadati</taxon>
        <taxon>Campylobacterota</taxon>
        <taxon>Epsilonproteobacteria</taxon>
        <taxon>Campylobacterales</taxon>
        <taxon>Sulfurovaceae</taxon>
        <taxon>Sulfurovum</taxon>
        <taxon>environmental samples</taxon>
    </lineage>
</organism>
<dbReference type="InterPro" id="IPR036812">
    <property type="entry name" value="NAD(P)_OxRdtase_dom_sf"/>
</dbReference>
<dbReference type="PANTHER" id="PTHR43312">
    <property type="entry name" value="D-THREO-ALDOSE 1-DEHYDROGENASE"/>
    <property type="match status" value="1"/>
</dbReference>
<feature type="domain" description="NADP-dependent oxidoreductase" evidence="1">
    <location>
        <begin position="15"/>
        <end position="181"/>
    </location>
</feature>
<dbReference type="AlphaFoldDB" id="A0A6S6SX08"/>
<dbReference type="Gene3D" id="3.20.20.100">
    <property type="entry name" value="NADP-dependent oxidoreductase domain"/>
    <property type="match status" value="1"/>
</dbReference>
<name>A0A6S6SX08_9BACT</name>
<dbReference type="SUPFAM" id="SSF51430">
    <property type="entry name" value="NAD(P)-linked oxidoreductase"/>
    <property type="match status" value="1"/>
</dbReference>
<dbReference type="InterPro" id="IPR023210">
    <property type="entry name" value="NADP_OxRdtase_dom"/>
</dbReference>
<dbReference type="EMBL" id="CACVAU010000026">
    <property type="protein sequence ID" value="CAA6807518.1"/>
    <property type="molecule type" value="Genomic_DNA"/>
</dbReference>
<accession>A0A6S6SX08</accession>
<evidence type="ECO:0000313" key="2">
    <source>
        <dbReference type="EMBL" id="CAA6807518.1"/>
    </source>
</evidence>
<reference evidence="2" key="1">
    <citation type="submission" date="2020-01" db="EMBL/GenBank/DDBJ databases">
        <authorList>
            <person name="Meier V. D."/>
            <person name="Meier V D."/>
        </authorList>
    </citation>
    <scope>NUCLEOTIDE SEQUENCE</scope>
    <source>
        <strain evidence="2">HLG_WM_MAG_05</strain>
    </source>
</reference>
<gene>
    <name evidence="2" type="ORF">HELGO_WM13244</name>
</gene>
<dbReference type="Pfam" id="PF00248">
    <property type="entry name" value="Aldo_ket_red"/>
    <property type="match status" value="1"/>
</dbReference>
<protein>
    <submittedName>
        <fullName evidence="2">Aldo/keto reductase</fullName>
    </submittedName>
</protein>